<sequence>MGCDRQASRDWSWLCHVMSKLMKRELVTEDKESERERETGRGKWNCEEERKELKYVDAVIVCVRAGLVAPVGDCRHHHRHHRSVYK</sequence>
<accession>A0ACC4AL83</accession>
<name>A0ACC4AL83_POPAL</name>
<proteinExistence type="predicted"/>
<organism evidence="1 2">
    <name type="scientific">Populus alba</name>
    <name type="common">White poplar</name>
    <dbReference type="NCBI Taxonomy" id="43335"/>
    <lineage>
        <taxon>Eukaryota</taxon>
        <taxon>Viridiplantae</taxon>
        <taxon>Streptophyta</taxon>
        <taxon>Embryophyta</taxon>
        <taxon>Tracheophyta</taxon>
        <taxon>Spermatophyta</taxon>
        <taxon>Magnoliopsida</taxon>
        <taxon>eudicotyledons</taxon>
        <taxon>Gunneridae</taxon>
        <taxon>Pentapetalae</taxon>
        <taxon>rosids</taxon>
        <taxon>fabids</taxon>
        <taxon>Malpighiales</taxon>
        <taxon>Salicaceae</taxon>
        <taxon>Saliceae</taxon>
        <taxon>Populus</taxon>
    </lineage>
</organism>
<keyword evidence="2" id="KW-1185">Reference proteome</keyword>
<dbReference type="EMBL" id="RCHU02000018">
    <property type="protein sequence ID" value="KAL3566999.1"/>
    <property type="molecule type" value="Genomic_DNA"/>
</dbReference>
<dbReference type="Proteomes" id="UP000309997">
    <property type="component" value="Unassembled WGS sequence"/>
</dbReference>
<comment type="caution">
    <text evidence="1">The sequence shown here is derived from an EMBL/GenBank/DDBJ whole genome shotgun (WGS) entry which is preliminary data.</text>
</comment>
<gene>
    <name evidence="1" type="ORF">D5086_032414</name>
</gene>
<reference evidence="1 2" key="1">
    <citation type="journal article" date="2024" name="Plant Biotechnol. J.">
        <title>Genome and CRISPR/Cas9 system of a widespread forest tree (Populus alba) in the world.</title>
        <authorList>
            <person name="Liu Y.J."/>
            <person name="Jiang P.F."/>
            <person name="Han X.M."/>
            <person name="Li X.Y."/>
            <person name="Wang H.M."/>
            <person name="Wang Y.J."/>
            <person name="Wang X.X."/>
            <person name="Zeng Q.Y."/>
        </authorList>
    </citation>
    <scope>NUCLEOTIDE SEQUENCE [LARGE SCALE GENOMIC DNA]</scope>
    <source>
        <strain evidence="2">cv. PAL-ZL1</strain>
    </source>
</reference>
<evidence type="ECO:0000313" key="2">
    <source>
        <dbReference type="Proteomes" id="UP000309997"/>
    </source>
</evidence>
<evidence type="ECO:0000313" key="1">
    <source>
        <dbReference type="EMBL" id="KAL3566999.1"/>
    </source>
</evidence>
<protein>
    <submittedName>
        <fullName evidence="1">Uncharacterized protein</fullName>
    </submittedName>
</protein>